<keyword evidence="3" id="KW-1185">Reference proteome</keyword>
<reference evidence="2" key="1">
    <citation type="submission" date="2022-03" db="EMBL/GenBank/DDBJ databases">
        <authorList>
            <person name="Martin C."/>
        </authorList>
    </citation>
    <scope>NUCLEOTIDE SEQUENCE</scope>
</reference>
<sequence length="275" mass="30891">MFICDRYRRHGQRCCATFPKEDQLKVHCELCHSYISCEVQGCKMRILKSNPDKIQRHKENHTKQTPAASPIITYIPPTTTSTTSLSAECLTNTVSTAVAPFVPLQPWTKDNLPIDCPPDIFDDDSDSTLVYDPMQYLTFDSLPDSVINSEPNKYTDALKSDLFFNSGKTQCVESATKSTKKPNTEEKLDALISKYQHIVGLDKPIVEHLKTRTQPVKLPSSKTESKAKFNRKVVIPRKGKPIIEHPKPRAQSVKLPSSKTESKAAIFQNGGHFSK</sequence>
<evidence type="ECO:0000256" key="1">
    <source>
        <dbReference type="SAM" id="MobiDB-lite"/>
    </source>
</evidence>
<dbReference type="EMBL" id="CAIIXF020000002">
    <property type="protein sequence ID" value="CAH1776983.1"/>
    <property type="molecule type" value="Genomic_DNA"/>
</dbReference>
<proteinExistence type="predicted"/>
<name>A0A8S4N8D4_OWEFU</name>
<comment type="caution">
    <text evidence="2">The sequence shown here is derived from an EMBL/GenBank/DDBJ whole genome shotgun (WGS) entry which is preliminary data.</text>
</comment>
<protein>
    <submittedName>
        <fullName evidence="2">Uncharacterized protein</fullName>
    </submittedName>
</protein>
<feature type="region of interest" description="Disordered" evidence="1">
    <location>
        <begin position="239"/>
        <end position="275"/>
    </location>
</feature>
<organism evidence="2 3">
    <name type="scientific">Owenia fusiformis</name>
    <name type="common">Polychaete worm</name>
    <dbReference type="NCBI Taxonomy" id="6347"/>
    <lineage>
        <taxon>Eukaryota</taxon>
        <taxon>Metazoa</taxon>
        <taxon>Spiralia</taxon>
        <taxon>Lophotrochozoa</taxon>
        <taxon>Annelida</taxon>
        <taxon>Polychaeta</taxon>
        <taxon>Sedentaria</taxon>
        <taxon>Canalipalpata</taxon>
        <taxon>Sabellida</taxon>
        <taxon>Oweniida</taxon>
        <taxon>Oweniidae</taxon>
        <taxon>Owenia</taxon>
    </lineage>
</organism>
<accession>A0A8S4N8D4</accession>
<dbReference type="AlphaFoldDB" id="A0A8S4N8D4"/>
<evidence type="ECO:0000313" key="3">
    <source>
        <dbReference type="Proteomes" id="UP000749559"/>
    </source>
</evidence>
<evidence type="ECO:0000313" key="2">
    <source>
        <dbReference type="EMBL" id="CAH1776983.1"/>
    </source>
</evidence>
<gene>
    <name evidence="2" type="ORF">OFUS_LOCUS4104</name>
</gene>
<dbReference type="Proteomes" id="UP000749559">
    <property type="component" value="Unassembled WGS sequence"/>
</dbReference>